<dbReference type="Proteomes" id="UP000032568">
    <property type="component" value="Chromosome"/>
</dbReference>
<dbReference type="PANTHER" id="PTHR30292">
    <property type="entry name" value="UNCHARACTERIZED PROTEIN YBGL-RELATED"/>
    <property type="match status" value="1"/>
</dbReference>
<dbReference type="EMBL" id="CP059735">
    <property type="protein sequence ID" value="WDD98700.1"/>
    <property type="molecule type" value="Genomic_DNA"/>
</dbReference>
<gene>
    <name evidence="1" type="ORF">SG35_026235</name>
</gene>
<dbReference type="AlphaFoldDB" id="A0AAE9YPL5"/>
<dbReference type="Pfam" id="PF03746">
    <property type="entry name" value="LamB_YcsF"/>
    <property type="match status" value="1"/>
</dbReference>
<evidence type="ECO:0000313" key="1">
    <source>
        <dbReference type="EMBL" id="WDD98700.1"/>
    </source>
</evidence>
<dbReference type="RefSeq" id="WP_044833240.1">
    <property type="nucleotide sequence ID" value="NZ_CP059735.1"/>
</dbReference>
<dbReference type="GO" id="GO:0005975">
    <property type="term" value="P:carbohydrate metabolic process"/>
    <property type="evidence" value="ECO:0007669"/>
    <property type="project" value="InterPro"/>
</dbReference>
<dbReference type="PANTHER" id="PTHR30292:SF0">
    <property type="entry name" value="5-OXOPROLINASE SUBUNIT A"/>
    <property type="match status" value="1"/>
</dbReference>
<evidence type="ECO:0000313" key="2">
    <source>
        <dbReference type="Proteomes" id="UP000032568"/>
    </source>
</evidence>
<dbReference type="InterPro" id="IPR011330">
    <property type="entry name" value="Glyco_hydro/deAcase_b/a-brl"/>
</dbReference>
<dbReference type="KEGG" id="tact:SG35_026235"/>
<dbReference type="NCBIfam" id="NF003816">
    <property type="entry name" value="PRK05406.1-5"/>
    <property type="match status" value="1"/>
</dbReference>
<dbReference type="CDD" id="cd10787">
    <property type="entry name" value="LamB_YcsF_like"/>
    <property type="match status" value="1"/>
</dbReference>
<protein>
    <submittedName>
        <fullName evidence="1">5-oxoprolinase subunit PxpA</fullName>
    </submittedName>
</protein>
<accession>A0AAE9YPL5</accession>
<dbReference type="NCBIfam" id="NF003814">
    <property type="entry name" value="PRK05406.1-3"/>
    <property type="match status" value="1"/>
</dbReference>
<proteinExistence type="predicted"/>
<keyword evidence="2" id="KW-1185">Reference proteome</keyword>
<dbReference type="Gene3D" id="3.20.20.370">
    <property type="entry name" value="Glycoside hydrolase/deacetylase"/>
    <property type="match status" value="1"/>
</dbReference>
<sequence length="242" mass="26750">MKLNCDLGESFGLWQKGDDQAIMPYIDLANIACGFHASDPLTMLKTVKLALKHEVTIGAHPGYPDLLGFGRRSMLYPADELTAIIHYQLGALQAICHSEKTRVSYVKPHGALYNDMMKNLAIFTCVCQAIKKIDPNLPLMIQALPDPAPYQKIAGEYGLSLWFEAFADRHYQDNGLLVSRSESNAVIHDSKQVIERCRHLKQHGQLLSINGKALALQVDTLCVHGDNPAAVELVCQLSELLA</sequence>
<reference evidence="1 2" key="2">
    <citation type="journal article" date="2022" name="Mar. Drugs">
        <title>Bioassay-Guided Fractionation Leads to the Detection of Cholic Acid Generated by the Rare Thalassomonas sp.</title>
        <authorList>
            <person name="Pheiffer F."/>
            <person name="Schneider Y.K."/>
            <person name="Hansen E.H."/>
            <person name="Andersen J.H."/>
            <person name="Isaksson J."/>
            <person name="Busche T."/>
            <person name="R C."/>
            <person name="Kalinowski J."/>
            <person name="Zyl L.V."/>
            <person name="Trindade M."/>
        </authorList>
    </citation>
    <scope>NUCLEOTIDE SEQUENCE [LARGE SCALE GENOMIC DNA]</scope>
    <source>
        <strain evidence="1 2">A5K-106</strain>
    </source>
</reference>
<organism evidence="1 2">
    <name type="scientific">Thalassomonas actiniarum</name>
    <dbReference type="NCBI Taxonomy" id="485447"/>
    <lineage>
        <taxon>Bacteria</taxon>
        <taxon>Pseudomonadati</taxon>
        <taxon>Pseudomonadota</taxon>
        <taxon>Gammaproteobacteria</taxon>
        <taxon>Alteromonadales</taxon>
        <taxon>Colwelliaceae</taxon>
        <taxon>Thalassomonas</taxon>
    </lineage>
</organism>
<dbReference type="InterPro" id="IPR005501">
    <property type="entry name" value="LamB/YcsF/PxpA-like"/>
</dbReference>
<name>A0AAE9YPL5_9GAMM</name>
<reference evidence="1 2" key="1">
    <citation type="journal article" date="2015" name="Genome Announc.">
        <title>Draft Genome Sequences of Marine Isolates of Thalassomonas viridans and Thalassomonas actiniarum.</title>
        <authorList>
            <person name="Olonade I."/>
            <person name="van Zyl L.J."/>
            <person name="Trindade M."/>
        </authorList>
    </citation>
    <scope>NUCLEOTIDE SEQUENCE [LARGE SCALE GENOMIC DNA]</scope>
    <source>
        <strain evidence="1 2">A5K-106</strain>
    </source>
</reference>
<dbReference type="SUPFAM" id="SSF88713">
    <property type="entry name" value="Glycoside hydrolase/deacetylase"/>
    <property type="match status" value="1"/>
</dbReference>